<dbReference type="Gene3D" id="3.30.70.1290">
    <property type="entry name" value="Transposase IS200-like"/>
    <property type="match status" value="1"/>
</dbReference>
<dbReference type="NCBIfam" id="NF033573">
    <property type="entry name" value="transpos_IS200"/>
    <property type="match status" value="1"/>
</dbReference>
<sequence>MAHCFYRIRTKIFRKLYGGLRSWLARMERNELRHDRHTDSLLTDHTVYSPKYRGNILVGDVALALDGSIRKTCKNLDIEIIDMTVNADHVHLFVKYPPKYSMSYITKRIKERGSRELRKAFPHLRKWCKYRSVGAVPLPLVGRAWDEMLWSATYGIRRMRKRDVQAPYLSPGFSDFGRLA</sequence>
<dbReference type="GO" id="GO:0004803">
    <property type="term" value="F:transposase activity"/>
    <property type="evidence" value="ECO:0007669"/>
    <property type="project" value="InterPro"/>
</dbReference>
<evidence type="ECO:0000259" key="1">
    <source>
        <dbReference type="SMART" id="SM01321"/>
    </source>
</evidence>
<evidence type="ECO:0000313" key="2">
    <source>
        <dbReference type="EMBL" id="QNO48211.1"/>
    </source>
</evidence>
<dbReference type="SMART" id="SM01321">
    <property type="entry name" value="Y1_Tnp"/>
    <property type="match status" value="1"/>
</dbReference>
<accession>A0A7G9YJM7</accession>
<proteinExistence type="predicted"/>
<dbReference type="PANTHER" id="PTHR33360">
    <property type="entry name" value="TRANSPOSASE FOR INSERTION SEQUENCE ELEMENT IS200"/>
    <property type="match status" value="1"/>
</dbReference>
<dbReference type="SUPFAM" id="SSF143422">
    <property type="entry name" value="Transposase IS200-like"/>
    <property type="match status" value="1"/>
</dbReference>
<feature type="domain" description="Transposase IS200-like" evidence="1">
    <location>
        <begin position="47"/>
        <end position="143"/>
    </location>
</feature>
<dbReference type="GO" id="GO:0006313">
    <property type="term" value="P:DNA transposition"/>
    <property type="evidence" value="ECO:0007669"/>
    <property type="project" value="InterPro"/>
</dbReference>
<reference evidence="2" key="1">
    <citation type="submission" date="2020-06" db="EMBL/GenBank/DDBJ databases">
        <title>Unique genomic features of the anaerobic methanotrophic archaea.</title>
        <authorList>
            <person name="Chadwick G.L."/>
            <person name="Skennerton C.T."/>
            <person name="Laso-Perez R."/>
            <person name="Leu A.O."/>
            <person name="Speth D.R."/>
            <person name="Yu H."/>
            <person name="Morgan-Lang C."/>
            <person name="Hatzenpichler R."/>
            <person name="Goudeau D."/>
            <person name="Malmstrom R."/>
            <person name="Brazelton W.J."/>
            <person name="Woyke T."/>
            <person name="Hallam S.J."/>
            <person name="Tyson G.W."/>
            <person name="Wegener G."/>
            <person name="Boetius A."/>
            <person name="Orphan V."/>
        </authorList>
    </citation>
    <scope>NUCLEOTIDE SEQUENCE</scope>
</reference>
<organism evidence="2">
    <name type="scientific">Candidatus Methanogaster sp. ANME-2c ERB4</name>
    <dbReference type="NCBI Taxonomy" id="2759911"/>
    <lineage>
        <taxon>Archaea</taxon>
        <taxon>Methanobacteriati</taxon>
        <taxon>Methanobacteriota</taxon>
        <taxon>Stenosarchaea group</taxon>
        <taxon>Methanomicrobia</taxon>
        <taxon>Methanosarcinales</taxon>
        <taxon>ANME-2 cluster</taxon>
        <taxon>Candidatus Methanogasteraceae</taxon>
        <taxon>Candidatus Methanogaster</taxon>
    </lineage>
</organism>
<dbReference type="PANTHER" id="PTHR33360:SF2">
    <property type="entry name" value="TRANSPOSASE FOR INSERTION SEQUENCE ELEMENT IS200"/>
    <property type="match status" value="1"/>
</dbReference>
<gene>
    <name evidence="2" type="ORF">PGANABGL_00025</name>
</gene>
<dbReference type="GO" id="GO:0003677">
    <property type="term" value="F:DNA binding"/>
    <property type="evidence" value="ECO:0007669"/>
    <property type="project" value="InterPro"/>
</dbReference>
<dbReference type="Pfam" id="PF01797">
    <property type="entry name" value="Y1_Tnp"/>
    <property type="match status" value="1"/>
</dbReference>
<dbReference type="InterPro" id="IPR036515">
    <property type="entry name" value="Transposase_17_sf"/>
</dbReference>
<dbReference type="EMBL" id="MT631314">
    <property type="protein sequence ID" value="QNO48211.1"/>
    <property type="molecule type" value="Genomic_DNA"/>
</dbReference>
<protein>
    <recommendedName>
        <fullName evidence="1">Transposase IS200-like domain-containing protein</fullName>
    </recommendedName>
</protein>
<name>A0A7G9YJM7_9EURY</name>
<dbReference type="InterPro" id="IPR002686">
    <property type="entry name" value="Transposase_17"/>
</dbReference>
<dbReference type="AlphaFoldDB" id="A0A7G9YJM7"/>